<evidence type="ECO:0000313" key="9">
    <source>
        <dbReference type="Proteomes" id="UP000001072"/>
    </source>
</evidence>
<organism evidence="9">
    <name type="scientific">Melampsora larici-populina (strain 98AG31 / pathotype 3-4-7)</name>
    <name type="common">Poplar leaf rust fungus</name>
    <dbReference type="NCBI Taxonomy" id="747676"/>
    <lineage>
        <taxon>Eukaryota</taxon>
        <taxon>Fungi</taxon>
        <taxon>Dikarya</taxon>
        <taxon>Basidiomycota</taxon>
        <taxon>Pucciniomycotina</taxon>
        <taxon>Pucciniomycetes</taxon>
        <taxon>Pucciniales</taxon>
        <taxon>Melampsoraceae</taxon>
        <taxon>Melampsora</taxon>
    </lineage>
</organism>
<keyword evidence="5" id="KW-0067">ATP-binding</keyword>
<evidence type="ECO:0000256" key="5">
    <source>
        <dbReference type="ARBA" id="ARBA00022840"/>
    </source>
</evidence>
<feature type="region of interest" description="Disordered" evidence="6">
    <location>
        <begin position="115"/>
        <end position="187"/>
    </location>
</feature>
<feature type="region of interest" description="Disordered" evidence="6">
    <location>
        <begin position="31"/>
        <end position="90"/>
    </location>
</feature>
<dbReference type="InterPro" id="IPR051852">
    <property type="entry name" value="Alpha-type_PK"/>
</dbReference>
<protein>
    <recommendedName>
        <fullName evidence="7">Alpha-type protein kinase domain-containing protein</fullName>
    </recommendedName>
</protein>
<evidence type="ECO:0000256" key="6">
    <source>
        <dbReference type="SAM" id="MobiDB-lite"/>
    </source>
</evidence>
<keyword evidence="9" id="KW-1185">Reference proteome</keyword>
<dbReference type="GO" id="GO:0004674">
    <property type="term" value="F:protein serine/threonine kinase activity"/>
    <property type="evidence" value="ECO:0007669"/>
    <property type="project" value="UniProtKB-KW"/>
</dbReference>
<feature type="compositionally biased region" description="Low complexity" evidence="6">
    <location>
        <begin position="169"/>
        <end position="185"/>
    </location>
</feature>
<evidence type="ECO:0000313" key="8">
    <source>
        <dbReference type="EMBL" id="EGG11326.1"/>
    </source>
</evidence>
<dbReference type="RefSeq" id="XP_007404961.1">
    <property type="nucleotide sequence ID" value="XM_007404899.1"/>
</dbReference>
<dbReference type="Proteomes" id="UP000001072">
    <property type="component" value="Unassembled WGS sequence"/>
</dbReference>
<dbReference type="EMBL" id="GL883092">
    <property type="protein sequence ID" value="EGG11326.1"/>
    <property type="molecule type" value="Genomic_DNA"/>
</dbReference>
<dbReference type="Gene3D" id="3.20.200.10">
    <property type="entry name" value="MHCK/EF2 kinase"/>
    <property type="match status" value="1"/>
</dbReference>
<dbReference type="SUPFAM" id="SSF56112">
    <property type="entry name" value="Protein kinase-like (PK-like)"/>
    <property type="match status" value="1"/>
</dbReference>
<dbReference type="GO" id="GO:0031037">
    <property type="term" value="P:myosin II filament disassembly"/>
    <property type="evidence" value="ECO:0007669"/>
    <property type="project" value="TreeGrafter"/>
</dbReference>
<feature type="compositionally biased region" description="Polar residues" evidence="6">
    <location>
        <begin position="31"/>
        <end position="48"/>
    </location>
</feature>
<evidence type="ECO:0000256" key="4">
    <source>
        <dbReference type="ARBA" id="ARBA00022777"/>
    </source>
</evidence>
<evidence type="ECO:0000259" key="7">
    <source>
        <dbReference type="PROSITE" id="PS51158"/>
    </source>
</evidence>
<gene>
    <name evidence="8" type="ORF">MELLADRAFT_90803</name>
</gene>
<dbReference type="InterPro" id="IPR004166">
    <property type="entry name" value="a-kinase_dom"/>
</dbReference>
<dbReference type="AlphaFoldDB" id="F4R7J5"/>
<dbReference type="PANTHER" id="PTHR45992">
    <property type="entry name" value="EUKARYOTIC ELONGATION FACTOR 2 KINASE-RELATED"/>
    <property type="match status" value="1"/>
</dbReference>
<keyword evidence="3" id="KW-0547">Nucleotide-binding</keyword>
<keyword evidence="2" id="KW-0808">Transferase</keyword>
<dbReference type="PROSITE" id="PS51158">
    <property type="entry name" value="ALPHA_KINASE"/>
    <property type="match status" value="1"/>
</dbReference>
<dbReference type="KEGG" id="mlr:MELLADRAFT_90803"/>
<keyword evidence="1" id="KW-0723">Serine/threonine-protein kinase</keyword>
<dbReference type="GO" id="GO:0005524">
    <property type="term" value="F:ATP binding"/>
    <property type="evidence" value="ECO:0007669"/>
    <property type="project" value="UniProtKB-KW"/>
</dbReference>
<feature type="compositionally biased region" description="Low complexity" evidence="6">
    <location>
        <begin position="117"/>
        <end position="138"/>
    </location>
</feature>
<evidence type="ECO:0000256" key="3">
    <source>
        <dbReference type="ARBA" id="ARBA00022741"/>
    </source>
</evidence>
<dbReference type="GO" id="GO:1903013">
    <property type="term" value="P:response to differentiation-inducing factor 1"/>
    <property type="evidence" value="ECO:0007669"/>
    <property type="project" value="TreeGrafter"/>
</dbReference>
<accession>F4R7J5</accession>
<dbReference type="VEuPathDB" id="FungiDB:MELLADRAFT_90803"/>
<dbReference type="InParanoid" id="F4R7J5"/>
<feature type="compositionally biased region" description="Low complexity" evidence="6">
    <location>
        <begin position="76"/>
        <end position="87"/>
    </location>
</feature>
<evidence type="ECO:0000256" key="1">
    <source>
        <dbReference type="ARBA" id="ARBA00022527"/>
    </source>
</evidence>
<dbReference type="InterPro" id="IPR011009">
    <property type="entry name" value="Kinase-like_dom_sf"/>
</dbReference>
<dbReference type="HOGENOM" id="CLU_470966_0_0_1"/>
<name>F4R7J5_MELLP</name>
<keyword evidence="4" id="KW-0418">Kinase</keyword>
<dbReference type="OrthoDB" id="2923034at2759"/>
<dbReference type="CDD" id="cd04515">
    <property type="entry name" value="Alpha_kinase"/>
    <property type="match status" value="1"/>
</dbReference>
<evidence type="ECO:0000256" key="2">
    <source>
        <dbReference type="ARBA" id="ARBA00022679"/>
    </source>
</evidence>
<dbReference type="GeneID" id="18935691"/>
<proteinExistence type="predicted"/>
<reference evidence="9" key="1">
    <citation type="journal article" date="2011" name="Proc. Natl. Acad. Sci. U.S.A.">
        <title>Obligate biotrophy features unraveled by the genomic analysis of rust fungi.</title>
        <authorList>
            <person name="Duplessis S."/>
            <person name="Cuomo C.A."/>
            <person name="Lin Y.-C."/>
            <person name="Aerts A."/>
            <person name="Tisserant E."/>
            <person name="Veneault-Fourrey C."/>
            <person name="Joly D.L."/>
            <person name="Hacquard S."/>
            <person name="Amselem J."/>
            <person name="Cantarel B.L."/>
            <person name="Chiu R."/>
            <person name="Coutinho P.M."/>
            <person name="Feau N."/>
            <person name="Field M."/>
            <person name="Frey P."/>
            <person name="Gelhaye E."/>
            <person name="Goldberg J."/>
            <person name="Grabherr M.G."/>
            <person name="Kodira C.D."/>
            <person name="Kohler A."/>
            <person name="Kuees U."/>
            <person name="Lindquist E.A."/>
            <person name="Lucas S.M."/>
            <person name="Mago R."/>
            <person name="Mauceli E."/>
            <person name="Morin E."/>
            <person name="Murat C."/>
            <person name="Pangilinan J.L."/>
            <person name="Park R."/>
            <person name="Pearson M."/>
            <person name="Quesneville H."/>
            <person name="Rouhier N."/>
            <person name="Sakthikumar S."/>
            <person name="Salamov A.A."/>
            <person name="Schmutz J."/>
            <person name="Selles B."/>
            <person name="Shapiro H."/>
            <person name="Tanguay P."/>
            <person name="Tuskan G.A."/>
            <person name="Henrissat B."/>
            <person name="Van de Peer Y."/>
            <person name="Rouze P."/>
            <person name="Ellis J.G."/>
            <person name="Dodds P.N."/>
            <person name="Schein J.E."/>
            <person name="Zhong S."/>
            <person name="Hamelin R.C."/>
            <person name="Grigoriev I.V."/>
            <person name="Szabo L.J."/>
            <person name="Martin F."/>
        </authorList>
    </citation>
    <scope>NUCLEOTIDE SEQUENCE [LARGE SCALE GENOMIC DNA]</scope>
    <source>
        <strain evidence="9">98AG31 / pathotype 3-4-7</strain>
    </source>
</reference>
<dbReference type="PANTHER" id="PTHR45992:SF2">
    <property type="entry name" value="EUKARYOTIC ELONGATION FACTOR 2 KINASE"/>
    <property type="match status" value="1"/>
</dbReference>
<sequence length="671" mass="74469">MNQDFCSGCHVRPTSLHGFCDVCIKIRLTSSSSSPTEPNRPSITTRPGQQPLGDPNSHNMFPESYPSQFPNPNPPSSYSNMPPQNSPFHAHTNAFDAQAFKQAAAKVAAHNNTLRYPSTSSTFLPPSTSSTPITSPTAPFDPFAAAKENRTRHGSTFPPNTNKNKRGRAVSSGSTSTRSRGRNSSDIPAYDASSPVITFLCGFETFKSSKWAKVKPLSVTRTIDIYRPEAYNDLRLDLWTHFQRVFVPNDIIDTLPPAGFAFTTLGSQEGSVNNTDLQWWFSQNSSINIIYDHSLYEYSLASNKSDHPQALDISLITEELTKKTKIGLCSHQLSLLHTTEDNTLQGIERFGRSTEPSLVHTPRANSWVAGLRWTVQEDGNTVDSDFVAYRWHLGEQQKVGRTHSVQSIDLWHPDGPITYISKSTIKNFFNLRIVAPTNTARLYNAVDILIREFVSYAKSVSGLSNHTELWKTLNELRLVEHTIITSEKPPDNEDSNHIPDVEGPHEVMHVEEVLNQPLVSFATSGFFGFAMINKPSNMHYLMDAFCHWTYQNSNGHRFVTDLRGYGSVVTNPQIHDADPVNVWGSRNGRGAAVALLPDQHQCQLACQLLQLPKLVRIPVSIPNPDSIWQHRLQLPGGSKIEAGHVDLPAFLSASASLASRNTPPAPPPNLF</sequence>
<feature type="domain" description="Alpha-type protein kinase" evidence="7">
    <location>
        <begin position="359"/>
        <end position="614"/>
    </location>
</feature>
<dbReference type="Pfam" id="PF02816">
    <property type="entry name" value="Alpha_kinase"/>
    <property type="match status" value="1"/>
</dbReference>